<evidence type="ECO:0000313" key="2">
    <source>
        <dbReference type="EMBL" id="EXX67345.1"/>
    </source>
</evidence>
<dbReference type="OrthoDB" id="2398346at2759"/>
<protein>
    <submittedName>
        <fullName evidence="2">Uncharacterized protein</fullName>
    </submittedName>
</protein>
<organism evidence="2 3">
    <name type="scientific">Rhizophagus irregularis (strain DAOM 197198w)</name>
    <name type="common">Glomus intraradices</name>
    <dbReference type="NCBI Taxonomy" id="1432141"/>
    <lineage>
        <taxon>Eukaryota</taxon>
        <taxon>Fungi</taxon>
        <taxon>Fungi incertae sedis</taxon>
        <taxon>Mucoromycota</taxon>
        <taxon>Glomeromycotina</taxon>
        <taxon>Glomeromycetes</taxon>
        <taxon>Glomerales</taxon>
        <taxon>Glomeraceae</taxon>
        <taxon>Rhizophagus</taxon>
    </lineage>
</organism>
<dbReference type="AlphaFoldDB" id="A0A015JJK8"/>
<evidence type="ECO:0000313" key="3">
    <source>
        <dbReference type="Proteomes" id="UP000022910"/>
    </source>
</evidence>
<dbReference type="EMBL" id="JEMT01017829">
    <property type="protein sequence ID" value="EXX67345.1"/>
    <property type="molecule type" value="Genomic_DNA"/>
</dbReference>
<feature type="signal peptide" evidence="1">
    <location>
        <begin position="1"/>
        <end position="23"/>
    </location>
</feature>
<sequence>MRLRLFILTTLFLTLSLAWLAQSAPAAIKFPPAAIEETGQFLLEDNRPPISAHFSNSPLDECRYCGGFTPDQCSIACYRYGYKYYWCSTCYCNCSN</sequence>
<dbReference type="Proteomes" id="UP000022910">
    <property type="component" value="Unassembled WGS sequence"/>
</dbReference>
<evidence type="ECO:0000256" key="1">
    <source>
        <dbReference type="SAM" id="SignalP"/>
    </source>
</evidence>
<dbReference type="HOGENOM" id="CLU_2360864_0_0_1"/>
<feature type="chain" id="PRO_5001474566" evidence="1">
    <location>
        <begin position="24"/>
        <end position="96"/>
    </location>
</feature>
<reference evidence="2 3" key="1">
    <citation type="submission" date="2014-02" db="EMBL/GenBank/DDBJ databases">
        <title>Single nucleus genome sequencing reveals high similarity among nuclei of an endomycorrhizal fungus.</title>
        <authorList>
            <person name="Lin K."/>
            <person name="Geurts R."/>
            <person name="Zhang Z."/>
            <person name="Limpens E."/>
            <person name="Saunders D.G."/>
            <person name="Mu D."/>
            <person name="Pang E."/>
            <person name="Cao H."/>
            <person name="Cha H."/>
            <person name="Lin T."/>
            <person name="Zhou Q."/>
            <person name="Shang Y."/>
            <person name="Li Y."/>
            <person name="Ivanov S."/>
            <person name="Sharma T."/>
            <person name="Velzen R.V."/>
            <person name="Ruijter N.D."/>
            <person name="Aanen D.K."/>
            <person name="Win J."/>
            <person name="Kamoun S."/>
            <person name="Bisseling T."/>
            <person name="Huang S."/>
        </authorList>
    </citation>
    <scope>NUCLEOTIDE SEQUENCE [LARGE SCALE GENOMIC DNA]</scope>
    <source>
        <strain evidence="3">DAOM197198w</strain>
    </source>
</reference>
<accession>A0A015JJK8</accession>
<proteinExistence type="predicted"/>
<comment type="caution">
    <text evidence="2">The sequence shown here is derived from an EMBL/GenBank/DDBJ whole genome shotgun (WGS) entry which is preliminary data.</text>
</comment>
<keyword evidence="3" id="KW-1185">Reference proteome</keyword>
<gene>
    <name evidence="2" type="ORF">RirG_115230</name>
</gene>
<keyword evidence="1" id="KW-0732">Signal</keyword>
<name>A0A015JJK8_RHIIW</name>